<reference evidence="1" key="1">
    <citation type="journal article" date="2020" name="Stud. Mycol.">
        <title>101 Dothideomycetes genomes: a test case for predicting lifestyles and emergence of pathogens.</title>
        <authorList>
            <person name="Haridas S."/>
            <person name="Albert R."/>
            <person name="Binder M."/>
            <person name="Bloem J."/>
            <person name="Labutti K."/>
            <person name="Salamov A."/>
            <person name="Andreopoulos B."/>
            <person name="Baker S."/>
            <person name="Barry K."/>
            <person name="Bills G."/>
            <person name="Bluhm B."/>
            <person name="Cannon C."/>
            <person name="Castanera R."/>
            <person name="Culley D."/>
            <person name="Daum C."/>
            <person name="Ezra D."/>
            <person name="Gonzalez J."/>
            <person name="Henrissat B."/>
            <person name="Kuo A."/>
            <person name="Liang C."/>
            <person name="Lipzen A."/>
            <person name="Lutzoni F."/>
            <person name="Magnuson J."/>
            <person name="Mondo S."/>
            <person name="Nolan M."/>
            <person name="Ohm R."/>
            <person name="Pangilinan J."/>
            <person name="Park H.-J."/>
            <person name="Ramirez L."/>
            <person name="Alfaro M."/>
            <person name="Sun H."/>
            <person name="Tritt A."/>
            <person name="Yoshinaga Y."/>
            <person name="Zwiers L.-H."/>
            <person name="Turgeon B."/>
            <person name="Goodwin S."/>
            <person name="Spatafora J."/>
            <person name="Crous P."/>
            <person name="Grigoriev I."/>
        </authorList>
    </citation>
    <scope>NUCLEOTIDE SEQUENCE</scope>
    <source>
        <strain evidence="1">CBS 122367</strain>
    </source>
</reference>
<dbReference type="AlphaFoldDB" id="A0A6G1JJU3"/>
<dbReference type="EMBL" id="MU005570">
    <property type="protein sequence ID" value="KAF2690824.1"/>
    <property type="molecule type" value="Genomic_DNA"/>
</dbReference>
<evidence type="ECO:0000313" key="1">
    <source>
        <dbReference type="EMBL" id="KAF2690824.1"/>
    </source>
</evidence>
<keyword evidence="2" id="KW-1185">Reference proteome</keyword>
<evidence type="ECO:0000313" key="2">
    <source>
        <dbReference type="Proteomes" id="UP000799291"/>
    </source>
</evidence>
<name>A0A6G1JJU3_9PLEO</name>
<accession>A0A6G1JJU3</accession>
<protein>
    <submittedName>
        <fullName evidence="1">Uncharacterized protein</fullName>
    </submittedName>
</protein>
<sequence length="110" mass="12713">MLSQSRCFGLLSVMTMGSNPHGKLSRRGHEADSWFTARRIVLSISTMYRLPKPLVTHDRWHRMKTTRAPFADFVIWSKRMLLAGTKPRYGRVCHKGLSQNFSVLARPNLR</sequence>
<organism evidence="1 2">
    <name type="scientific">Lentithecium fluviatile CBS 122367</name>
    <dbReference type="NCBI Taxonomy" id="1168545"/>
    <lineage>
        <taxon>Eukaryota</taxon>
        <taxon>Fungi</taxon>
        <taxon>Dikarya</taxon>
        <taxon>Ascomycota</taxon>
        <taxon>Pezizomycotina</taxon>
        <taxon>Dothideomycetes</taxon>
        <taxon>Pleosporomycetidae</taxon>
        <taxon>Pleosporales</taxon>
        <taxon>Massarineae</taxon>
        <taxon>Lentitheciaceae</taxon>
        <taxon>Lentithecium</taxon>
    </lineage>
</organism>
<dbReference type="Proteomes" id="UP000799291">
    <property type="component" value="Unassembled WGS sequence"/>
</dbReference>
<gene>
    <name evidence="1" type="ORF">K458DRAFT_63486</name>
</gene>
<proteinExistence type="predicted"/>